<sequence>MSLILSTAILALLALTLWVLLRWGKLRCSGSEPVGLFTFLAILFTSGLDMGLIIFPLTEFPTYASEEPYQFSNPLAVAFGFWGFLIWVFYFITTFYFCVIEPRVRLFELRPVKLVNNLVIVSTCAFTAYLFLVNIAWYAPEVSEAWHYLTVVAILLAAIYSSTDIRYLKILSVASTWLFFALILGMALVGGFTPDHLARAATDIGSGYFAELPRFILPLSDYHAFYLFWWFAWSIMIGQFVSRFVGGLRTYQLLLALLIIPSIPLAIWFAVLHHYFAADITVAPQWKLAMLAVGVIFVINSVDSLVRLYSDNLGLSVQRLGRGCFIACHFILLGALVLAFRFTPFQIQWVGLAVIGLYAVTLGLLLRRCRPALRGIDAVRASHAKSSSA</sequence>
<dbReference type="AlphaFoldDB" id="A0A1H0U3U8"/>
<dbReference type="OrthoDB" id="5596354at2"/>
<dbReference type="GO" id="GO:0005886">
    <property type="term" value="C:plasma membrane"/>
    <property type="evidence" value="ECO:0007669"/>
    <property type="project" value="UniProtKB-SubCell"/>
</dbReference>
<feature type="transmembrane region" description="Helical" evidence="7">
    <location>
        <begin position="118"/>
        <end position="139"/>
    </location>
</feature>
<feature type="transmembrane region" description="Helical" evidence="7">
    <location>
        <begin position="346"/>
        <end position="366"/>
    </location>
</feature>
<dbReference type="EMBL" id="FNJJ01000004">
    <property type="protein sequence ID" value="SDP60801.1"/>
    <property type="molecule type" value="Genomic_DNA"/>
</dbReference>
<reference evidence="9" key="1">
    <citation type="submission" date="2016-10" db="EMBL/GenBank/DDBJ databases">
        <authorList>
            <person name="Varghese N."/>
            <person name="Submissions S."/>
        </authorList>
    </citation>
    <scope>NUCLEOTIDE SEQUENCE [LARGE SCALE GENOMIC DNA]</scope>
    <source>
        <strain evidence="9">JCM 18416</strain>
    </source>
</reference>
<keyword evidence="5 7" id="KW-1133">Transmembrane helix</keyword>
<feature type="transmembrane region" description="Helical" evidence="7">
    <location>
        <begin position="222"/>
        <end position="241"/>
    </location>
</feature>
<keyword evidence="3" id="KW-1003">Cell membrane</keyword>
<feature type="transmembrane region" description="Helical" evidence="7">
    <location>
        <begin position="6"/>
        <end position="24"/>
    </location>
</feature>
<evidence type="ECO:0000256" key="1">
    <source>
        <dbReference type="ARBA" id="ARBA00004651"/>
    </source>
</evidence>
<evidence type="ECO:0000256" key="7">
    <source>
        <dbReference type="SAM" id="Phobius"/>
    </source>
</evidence>
<feature type="transmembrane region" description="Helical" evidence="7">
    <location>
        <begin position="145"/>
        <end position="163"/>
    </location>
</feature>
<keyword evidence="4 7" id="KW-0812">Transmembrane</keyword>
<evidence type="ECO:0000256" key="6">
    <source>
        <dbReference type="ARBA" id="ARBA00023136"/>
    </source>
</evidence>
<name>A0A1H0U3U8_9GAMM</name>
<feature type="transmembrane region" description="Helical" evidence="7">
    <location>
        <begin position="36"/>
        <end position="55"/>
    </location>
</feature>
<organism evidence="8 9">
    <name type="scientific">Ectopseudomonas guguanensis</name>
    <dbReference type="NCBI Taxonomy" id="1198456"/>
    <lineage>
        <taxon>Bacteria</taxon>
        <taxon>Pseudomonadati</taxon>
        <taxon>Pseudomonadota</taxon>
        <taxon>Gammaproteobacteria</taxon>
        <taxon>Pseudomonadales</taxon>
        <taxon>Pseudomonadaceae</taxon>
        <taxon>Ectopseudomonas</taxon>
    </lineage>
</organism>
<proteinExistence type="predicted"/>
<keyword evidence="9" id="KW-1185">Reference proteome</keyword>
<dbReference type="RefSeq" id="WP_090429839.1">
    <property type="nucleotide sequence ID" value="NZ_FNJJ01000004.1"/>
</dbReference>
<keyword evidence="6 7" id="KW-0472">Membrane</keyword>
<dbReference type="InterPro" id="IPR000060">
    <property type="entry name" value="BCCT_transptr"/>
</dbReference>
<evidence type="ECO:0000256" key="5">
    <source>
        <dbReference type="ARBA" id="ARBA00022989"/>
    </source>
</evidence>
<dbReference type="GeneID" id="300931449"/>
<feature type="transmembrane region" description="Helical" evidence="7">
    <location>
        <begin position="253"/>
        <end position="276"/>
    </location>
</feature>
<protein>
    <submittedName>
        <fullName evidence="8">Choline-glycine betaine transporter</fullName>
    </submittedName>
</protein>
<accession>A0A1H0U3U8</accession>
<feature type="transmembrane region" description="Helical" evidence="7">
    <location>
        <begin position="320"/>
        <end position="340"/>
    </location>
</feature>
<evidence type="ECO:0000256" key="2">
    <source>
        <dbReference type="ARBA" id="ARBA00022448"/>
    </source>
</evidence>
<feature type="transmembrane region" description="Helical" evidence="7">
    <location>
        <begin position="170"/>
        <end position="192"/>
    </location>
</feature>
<keyword evidence="2" id="KW-0813">Transport</keyword>
<evidence type="ECO:0000313" key="9">
    <source>
        <dbReference type="Proteomes" id="UP000199460"/>
    </source>
</evidence>
<dbReference type="Proteomes" id="UP000199460">
    <property type="component" value="Unassembled WGS sequence"/>
</dbReference>
<dbReference type="GO" id="GO:0022857">
    <property type="term" value="F:transmembrane transporter activity"/>
    <property type="evidence" value="ECO:0007669"/>
    <property type="project" value="InterPro"/>
</dbReference>
<evidence type="ECO:0000313" key="8">
    <source>
        <dbReference type="EMBL" id="SDP60801.1"/>
    </source>
</evidence>
<feature type="transmembrane region" description="Helical" evidence="7">
    <location>
        <begin position="288"/>
        <end position="308"/>
    </location>
</feature>
<dbReference type="Pfam" id="PF02028">
    <property type="entry name" value="BCCT"/>
    <property type="match status" value="1"/>
</dbReference>
<evidence type="ECO:0000256" key="4">
    <source>
        <dbReference type="ARBA" id="ARBA00022692"/>
    </source>
</evidence>
<feature type="transmembrane region" description="Helical" evidence="7">
    <location>
        <begin position="75"/>
        <end position="97"/>
    </location>
</feature>
<gene>
    <name evidence="8" type="ORF">SAMN05216213_104351</name>
</gene>
<comment type="subcellular location">
    <subcellularLocation>
        <location evidence="1">Cell membrane</location>
        <topology evidence="1">Multi-pass membrane protein</topology>
    </subcellularLocation>
</comment>
<evidence type="ECO:0000256" key="3">
    <source>
        <dbReference type="ARBA" id="ARBA00022475"/>
    </source>
</evidence>